<dbReference type="InterPro" id="IPR001608">
    <property type="entry name" value="Ala_racemase_N"/>
</dbReference>
<dbReference type="PANTHER" id="PTHR10146">
    <property type="entry name" value="PROLINE SYNTHETASE CO-TRANSCRIBED BACTERIAL HOMOLOG PROTEIN"/>
    <property type="match status" value="1"/>
</dbReference>
<evidence type="ECO:0000256" key="4">
    <source>
        <dbReference type="RuleBase" id="RU004514"/>
    </source>
</evidence>
<comment type="similarity">
    <text evidence="2 4">Belongs to the pyridoxal phosphate-binding protein YggS/PROSC family.</text>
</comment>
<name>A0A2U1E3R0_9FIRM</name>
<keyword evidence="7" id="KW-1185">Reference proteome</keyword>
<comment type="function">
    <text evidence="2">Pyridoxal 5'-phosphate (PLP)-binding protein, which is involved in PLP homeostasis.</text>
</comment>
<evidence type="ECO:0000259" key="5">
    <source>
        <dbReference type="Pfam" id="PF01168"/>
    </source>
</evidence>
<dbReference type="InterPro" id="IPR011078">
    <property type="entry name" value="PyrdxlP_homeostasis"/>
</dbReference>
<dbReference type="HAMAP" id="MF_02087">
    <property type="entry name" value="PLP_homeostasis"/>
    <property type="match status" value="1"/>
</dbReference>
<dbReference type="Proteomes" id="UP000245793">
    <property type="component" value="Unassembled WGS sequence"/>
</dbReference>
<reference evidence="6 7" key="1">
    <citation type="submission" date="2018-04" db="EMBL/GenBank/DDBJ databases">
        <title>Genomic Encyclopedia of Type Strains, Phase IV (KMG-IV): sequencing the most valuable type-strain genomes for metagenomic binning, comparative biology and taxonomic classification.</title>
        <authorList>
            <person name="Goeker M."/>
        </authorList>
    </citation>
    <scope>NUCLEOTIDE SEQUENCE [LARGE SCALE GENOMIC DNA]</scope>
    <source>
        <strain evidence="6 7">DSM 20705</strain>
    </source>
</reference>
<dbReference type="CDD" id="cd00635">
    <property type="entry name" value="PLPDE_III_YBL036c_like"/>
    <property type="match status" value="1"/>
</dbReference>
<keyword evidence="1 2" id="KW-0663">Pyridoxal phosphate</keyword>
<dbReference type="PROSITE" id="PS01211">
    <property type="entry name" value="UPF0001"/>
    <property type="match status" value="1"/>
</dbReference>
<dbReference type="FunFam" id="3.20.20.10:FF:000018">
    <property type="entry name" value="Pyridoxal phosphate homeostasis protein"/>
    <property type="match status" value="1"/>
</dbReference>
<dbReference type="NCBIfam" id="TIGR00044">
    <property type="entry name" value="YggS family pyridoxal phosphate-dependent enzyme"/>
    <property type="match status" value="1"/>
</dbReference>
<organism evidence="6 7">
    <name type="scientific">Ezakiella coagulans</name>
    <dbReference type="NCBI Taxonomy" id="46507"/>
    <lineage>
        <taxon>Bacteria</taxon>
        <taxon>Bacillati</taxon>
        <taxon>Bacillota</taxon>
        <taxon>Tissierellia</taxon>
        <taxon>Ezakiella</taxon>
    </lineage>
</organism>
<sequence length="227" mass="25812">MTIKDNVNEVRENIAKAALRAGRNPEDVTLCAVSKYIDVPRIKEALEAGVTVLGENKVQELVEKLPQFCEDVNFHMIGQLQTNKVKYIIDKVKLIHSLDRMSLLKTLDKEAKKKNIISDTLIQVNLTSDPNRGGVSVEELPKFVEEVGKYSSIRVRGLMCVAQNVDDEKIIREDFKRMRLEFERLKLYNIYNVSGEILSMGMSHDYEIAVEEGATLVRVGTRIFGKR</sequence>
<dbReference type="SUPFAM" id="SSF51419">
    <property type="entry name" value="PLP-binding barrel"/>
    <property type="match status" value="1"/>
</dbReference>
<dbReference type="Pfam" id="PF01168">
    <property type="entry name" value="Ala_racemase_N"/>
    <property type="match status" value="1"/>
</dbReference>
<evidence type="ECO:0000256" key="1">
    <source>
        <dbReference type="ARBA" id="ARBA00022898"/>
    </source>
</evidence>
<evidence type="ECO:0000313" key="6">
    <source>
        <dbReference type="EMBL" id="PVY94577.1"/>
    </source>
</evidence>
<evidence type="ECO:0000256" key="3">
    <source>
        <dbReference type="PIRSR" id="PIRSR004848-1"/>
    </source>
</evidence>
<protein>
    <recommendedName>
        <fullName evidence="2">Pyridoxal phosphate homeostasis protein</fullName>
        <shortName evidence="2">PLP homeostasis protein</shortName>
    </recommendedName>
</protein>
<dbReference type="InterPro" id="IPR029066">
    <property type="entry name" value="PLP-binding_barrel"/>
</dbReference>
<dbReference type="EMBL" id="QEKV01000004">
    <property type="protein sequence ID" value="PVY94577.1"/>
    <property type="molecule type" value="Genomic_DNA"/>
</dbReference>
<feature type="domain" description="Alanine racemase N-terminal" evidence="5">
    <location>
        <begin position="7"/>
        <end position="226"/>
    </location>
</feature>
<dbReference type="RefSeq" id="WP_116480011.1">
    <property type="nucleotide sequence ID" value="NZ_QEKV01000004.1"/>
</dbReference>
<comment type="cofactor">
    <cofactor evidence="3">
        <name>pyridoxal 5'-phosphate</name>
        <dbReference type="ChEBI" id="CHEBI:597326"/>
    </cofactor>
</comment>
<dbReference type="PANTHER" id="PTHR10146:SF14">
    <property type="entry name" value="PYRIDOXAL PHOSPHATE HOMEOSTASIS PROTEIN"/>
    <property type="match status" value="1"/>
</dbReference>
<feature type="modified residue" description="N6-(pyridoxal phosphate)lysine" evidence="2 3">
    <location>
        <position position="35"/>
    </location>
</feature>
<dbReference type="GO" id="GO:0030170">
    <property type="term" value="F:pyridoxal phosphate binding"/>
    <property type="evidence" value="ECO:0007669"/>
    <property type="project" value="UniProtKB-UniRule"/>
</dbReference>
<evidence type="ECO:0000256" key="2">
    <source>
        <dbReference type="HAMAP-Rule" id="MF_02087"/>
    </source>
</evidence>
<comment type="caution">
    <text evidence="6">The sequence shown here is derived from an EMBL/GenBank/DDBJ whole genome shotgun (WGS) entry which is preliminary data.</text>
</comment>
<gene>
    <name evidence="6" type="ORF">C7381_10483</name>
</gene>
<proteinExistence type="inferred from homology"/>
<dbReference type="AlphaFoldDB" id="A0A2U1E3R0"/>
<evidence type="ECO:0000313" key="7">
    <source>
        <dbReference type="Proteomes" id="UP000245793"/>
    </source>
</evidence>
<accession>A0A2U1E3R0</accession>
<dbReference type="Gene3D" id="3.20.20.10">
    <property type="entry name" value="Alanine racemase"/>
    <property type="match status" value="1"/>
</dbReference>
<dbReference type="PIRSF" id="PIRSF004848">
    <property type="entry name" value="YBL036c_PLPDEIII"/>
    <property type="match status" value="1"/>
</dbReference>